<reference evidence="1" key="1">
    <citation type="submission" date="2022-04" db="EMBL/GenBank/DDBJ databases">
        <title>A functionally conserved STORR gene fusion in Papaver species that diverged 16.8 million years ago.</title>
        <authorList>
            <person name="Catania T."/>
        </authorList>
    </citation>
    <scope>NUCLEOTIDE SEQUENCE</scope>
    <source>
        <strain evidence="1">S-188037</strain>
    </source>
</reference>
<sequence length="182" mass="20575">MGMFTTTWYFDLVLRLIRIAKLKLVLRSIGVAKLKLRIMPCHSNSRLSEWLLQYLDLLLLDDAGDLMHAIQIYVVTSCNLTGLFLHHGWSDECPTRDYNIPGGKSKKSSTLLGVDHQFLFVISNVTKSLTQALGNQKPSWGNSISKCLRCNSLAYAWIKSKKVQMHEPNILKLRGKASLENA</sequence>
<dbReference type="Proteomes" id="UP001202328">
    <property type="component" value="Unassembled WGS sequence"/>
</dbReference>
<keyword evidence="2" id="KW-1185">Reference proteome</keyword>
<evidence type="ECO:0000313" key="2">
    <source>
        <dbReference type="Proteomes" id="UP001202328"/>
    </source>
</evidence>
<proteinExistence type="predicted"/>
<accession>A0AAD4XUV0</accession>
<evidence type="ECO:0000313" key="1">
    <source>
        <dbReference type="EMBL" id="KAI3946963.1"/>
    </source>
</evidence>
<protein>
    <submittedName>
        <fullName evidence="1">Uncharacterized protein</fullName>
    </submittedName>
</protein>
<comment type="caution">
    <text evidence="1">The sequence shown here is derived from an EMBL/GenBank/DDBJ whole genome shotgun (WGS) entry which is preliminary data.</text>
</comment>
<name>A0AAD4XUV0_9MAGN</name>
<organism evidence="1 2">
    <name type="scientific">Papaver atlanticum</name>
    <dbReference type="NCBI Taxonomy" id="357466"/>
    <lineage>
        <taxon>Eukaryota</taxon>
        <taxon>Viridiplantae</taxon>
        <taxon>Streptophyta</taxon>
        <taxon>Embryophyta</taxon>
        <taxon>Tracheophyta</taxon>
        <taxon>Spermatophyta</taxon>
        <taxon>Magnoliopsida</taxon>
        <taxon>Ranunculales</taxon>
        <taxon>Papaveraceae</taxon>
        <taxon>Papaveroideae</taxon>
        <taxon>Papaver</taxon>
    </lineage>
</organism>
<gene>
    <name evidence="1" type="ORF">MKW98_003526</name>
</gene>
<dbReference type="AlphaFoldDB" id="A0AAD4XUV0"/>
<dbReference type="EMBL" id="JAJJMB010003633">
    <property type="protein sequence ID" value="KAI3946963.1"/>
    <property type="molecule type" value="Genomic_DNA"/>
</dbReference>